<dbReference type="EMBL" id="AY814820">
    <property type="protein sequence ID" value="AAW26552.1"/>
    <property type="molecule type" value="mRNA"/>
</dbReference>
<dbReference type="AlphaFoldDB" id="Q5DCA4"/>
<organism evidence="2">
    <name type="scientific">Schistosoma japonicum</name>
    <name type="common">Blood fluke</name>
    <dbReference type="NCBI Taxonomy" id="6182"/>
    <lineage>
        <taxon>Eukaryota</taxon>
        <taxon>Metazoa</taxon>
        <taxon>Spiralia</taxon>
        <taxon>Lophotrochozoa</taxon>
        <taxon>Platyhelminthes</taxon>
        <taxon>Trematoda</taxon>
        <taxon>Digenea</taxon>
        <taxon>Strigeidida</taxon>
        <taxon>Schistosomatoidea</taxon>
        <taxon>Schistosomatidae</taxon>
        <taxon>Schistosoma</taxon>
    </lineage>
</organism>
<keyword evidence="1" id="KW-1133">Transmembrane helix</keyword>
<proteinExistence type="evidence at transcript level"/>
<reference evidence="2" key="2">
    <citation type="journal article" date="2006" name="PLoS Pathog.">
        <title>New perspectives on host-parasite interplay by comparative transcriptomic and proteomic analyses of Schistosoma japonicum.</title>
        <authorList>
            <person name="Liu F."/>
            <person name="Lu J."/>
            <person name="Hu W."/>
            <person name="Wang S.Y."/>
            <person name="Cui S.J."/>
            <person name="Chi M."/>
            <person name="Yan Q."/>
            <person name="Wang X.R."/>
            <person name="Song H.D."/>
            <person name="Xu X.N."/>
            <person name="Wang J.J."/>
            <person name="Zhang X.L."/>
            <person name="Zhang X."/>
            <person name="Wang Z.Q."/>
            <person name="Xue C.L."/>
            <person name="Brindley P.J."/>
            <person name="McManus D.P."/>
            <person name="Yang P.Y."/>
            <person name="Feng Z."/>
            <person name="Chen Z."/>
            <person name="Han Z.G."/>
        </authorList>
    </citation>
    <scope>NUCLEOTIDE SEQUENCE</scope>
</reference>
<evidence type="ECO:0000256" key="1">
    <source>
        <dbReference type="SAM" id="Phobius"/>
    </source>
</evidence>
<name>Q5DCA4_SCHJA</name>
<feature type="transmembrane region" description="Helical" evidence="1">
    <location>
        <begin position="60"/>
        <end position="84"/>
    </location>
</feature>
<protein>
    <submittedName>
        <fullName evidence="2">SJCHGC03534 protein</fullName>
    </submittedName>
</protein>
<reference evidence="2" key="1">
    <citation type="submission" date="2004-11" db="EMBL/GenBank/DDBJ databases">
        <title>The full-length cDNA sequences of Schistosoma japonicum genes.</title>
        <authorList>
            <person name="Han Z."/>
        </authorList>
    </citation>
    <scope>NUCLEOTIDE SEQUENCE</scope>
</reference>
<keyword evidence="1" id="KW-0812">Transmembrane</keyword>
<evidence type="ECO:0000313" key="2">
    <source>
        <dbReference type="EMBL" id="AAW26552.1"/>
    </source>
</evidence>
<accession>Q5DCA4</accession>
<sequence>MNIRRNQQHMNNYHNVVTELDFDTVWRIKLSLPSCIRKHFCIAEELTIHSMKPDLCVQNVSTISFFSVTLTSMIFFCAVFYNFYNANSHYLRNFCIRIYSTSINSSHSVRYFFII</sequence>
<keyword evidence="1" id="KW-0472">Membrane</keyword>